<dbReference type="InterPro" id="IPR014059">
    <property type="entry name" value="TraI/TrwC_relax"/>
</dbReference>
<dbReference type="EMBL" id="BMYZ01000001">
    <property type="protein sequence ID" value="GGY61524.1"/>
    <property type="molecule type" value="Genomic_DNA"/>
</dbReference>
<dbReference type="InterPro" id="IPR027417">
    <property type="entry name" value="P-loop_NTPase"/>
</dbReference>
<gene>
    <name evidence="6" type="primary">trwC</name>
    <name evidence="6" type="ORF">GCM10011613_01150</name>
</gene>
<comment type="caution">
    <text evidence="6">The sequence shown here is derived from an EMBL/GenBank/DDBJ whole genome shotgun (WGS) entry which is preliminary data.</text>
</comment>
<evidence type="ECO:0000256" key="1">
    <source>
        <dbReference type="ARBA" id="ARBA00022741"/>
    </source>
</evidence>
<accession>A0ABQ3AM03</accession>
<dbReference type="Pfam" id="PF13604">
    <property type="entry name" value="AAA_30"/>
    <property type="match status" value="1"/>
</dbReference>
<dbReference type="Pfam" id="PF08751">
    <property type="entry name" value="TrwC"/>
    <property type="match status" value="1"/>
</dbReference>
<dbReference type="Gene3D" id="2.30.30.940">
    <property type="match status" value="1"/>
</dbReference>
<evidence type="ECO:0000256" key="2">
    <source>
        <dbReference type="ARBA" id="ARBA00022801"/>
    </source>
</evidence>
<keyword evidence="1" id="KW-0547">Nucleotide-binding</keyword>
<dbReference type="PANTHER" id="PTHR43788">
    <property type="entry name" value="DNA2/NAM7 HELICASE FAMILY MEMBER"/>
    <property type="match status" value="1"/>
</dbReference>
<dbReference type="RefSeq" id="WP_189415059.1">
    <property type="nucleotide sequence ID" value="NZ_BMYZ01000001.1"/>
</dbReference>
<evidence type="ECO:0000313" key="7">
    <source>
        <dbReference type="Proteomes" id="UP000619761"/>
    </source>
</evidence>
<protein>
    <submittedName>
        <fullName evidence="6">Conjugative relaxase</fullName>
    </submittedName>
</protein>
<evidence type="ECO:0000259" key="5">
    <source>
        <dbReference type="Pfam" id="PF08751"/>
    </source>
</evidence>
<dbReference type="PANTHER" id="PTHR43788:SF16">
    <property type="entry name" value="HELICASE WITH ZINC FINGER 2"/>
    <property type="match status" value="1"/>
</dbReference>
<dbReference type="CDD" id="cd18809">
    <property type="entry name" value="SF1_C_RecD"/>
    <property type="match status" value="1"/>
</dbReference>
<proteinExistence type="predicted"/>
<dbReference type="SUPFAM" id="SSF52540">
    <property type="entry name" value="P-loop containing nucleoside triphosphate hydrolases"/>
    <property type="match status" value="2"/>
</dbReference>
<organism evidence="6 7">
    <name type="scientific">Cellvibrio zantedeschiae</name>
    <dbReference type="NCBI Taxonomy" id="1237077"/>
    <lineage>
        <taxon>Bacteria</taxon>
        <taxon>Pseudomonadati</taxon>
        <taxon>Pseudomonadota</taxon>
        <taxon>Gammaproteobacteria</taxon>
        <taxon>Cellvibrionales</taxon>
        <taxon>Cellvibrionaceae</taxon>
        <taxon>Cellvibrio</taxon>
    </lineage>
</organism>
<dbReference type="Proteomes" id="UP000619761">
    <property type="component" value="Unassembled WGS sequence"/>
</dbReference>
<keyword evidence="7" id="KW-1185">Reference proteome</keyword>
<feature type="domain" description="TrwC relaxase" evidence="5">
    <location>
        <begin position="11"/>
        <end position="282"/>
    </location>
</feature>
<dbReference type="InterPro" id="IPR014862">
    <property type="entry name" value="TrwC"/>
</dbReference>
<evidence type="ECO:0000313" key="6">
    <source>
        <dbReference type="EMBL" id="GGY61524.1"/>
    </source>
</evidence>
<keyword evidence="3" id="KW-0347">Helicase</keyword>
<keyword evidence="4" id="KW-0067">ATP-binding</keyword>
<evidence type="ECO:0000256" key="3">
    <source>
        <dbReference type="ARBA" id="ARBA00022806"/>
    </source>
</evidence>
<name>A0ABQ3AM03_9GAMM</name>
<keyword evidence="2" id="KW-0378">Hydrolase</keyword>
<dbReference type="InterPro" id="IPR050534">
    <property type="entry name" value="Coronavir_polyprotein_1ab"/>
</dbReference>
<reference evidence="7" key="1">
    <citation type="journal article" date="2019" name="Int. J. Syst. Evol. Microbiol.">
        <title>The Global Catalogue of Microorganisms (GCM) 10K type strain sequencing project: providing services to taxonomists for standard genome sequencing and annotation.</title>
        <authorList>
            <consortium name="The Broad Institute Genomics Platform"/>
            <consortium name="The Broad Institute Genome Sequencing Center for Infectious Disease"/>
            <person name="Wu L."/>
            <person name="Ma J."/>
        </authorList>
    </citation>
    <scope>NUCLEOTIDE SEQUENCE [LARGE SCALE GENOMIC DNA]</scope>
    <source>
        <strain evidence="7">KCTC 32239</strain>
    </source>
</reference>
<evidence type="ECO:0000256" key="4">
    <source>
        <dbReference type="ARBA" id="ARBA00022840"/>
    </source>
</evidence>
<sequence length="859" mass="95964">MLTISPVNNIDYYANLAKEDYYLGSGEPPGVWRGVGARQLGLCNKIVASQEYQNLMRGFSPLGEALVQNAGKDKRRNAWDCTYSCPKSLSLLAAAGDQNLKQKILAAQESAVCKGIEFLERKAAITRRGKSGEQYERTAGLVVATFQHSTNREQQPQIHTHALICNVAPRHDLSWGSIDSRKLYQWQKASGAIYRAELAYQIQQLGFAVELDGESFRIAAIDSDICNEYSKRAQDINKALYESGIKSSASKSGQKIKLLTRKQKHSVDHLVLAGQWKEALAERGLDEETISQIKLANRVRTTKEIDADLILTEITETKAVFTEQEVYQKVAIAAVASNKNAREAEQIAKQILCGCNIIELAPDEPFSRYYTTQEVIDTERSMIQTAKELASQNSKQIFEKEIIEAIDYSEQAIRCSQKAQKNSFKFDDEQREAIFAMLNGGDFVVTQGSAGSGKTTTLLPVKTAFEQQGLKVEGACIAKRAADNLAEETGIKSRTVASIIGSIDDGKNPLKNIDVLIVDEAGQLPSTDLQQLLHAAKKNQCKVILTGEDKQLDSIKRGGALRYLSRPEIVGTQRIQNIRRQNKEWARTTVANFRDGKSIAALGELKRHKCLHLGETSGDTKQQLIADWHQYHKANPDKKTLVMAQRWENVKELSEIIRTILIKEGVVGQENIPLTCSIADKKFEYKFSIGDRVKFTRNEYQRLQVSNGTLGTIKEIQQVENDARLTVTTDDQRNLTFLASEYSDTLGTNLCLAYALTVYSSQGTTIDGNTFTLYSGGMDRANTYVALSRHKEESHLYVNRSEVDELAGAYDSGQAISEEQRMITLAKLMSRDNYSSLAIEHLPQREKSYERSIEYEIDI</sequence>
<dbReference type="NCBIfam" id="TIGR02686">
    <property type="entry name" value="relax_trwC"/>
    <property type="match status" value="1"/>
</dbReference>
<dbReference type="SUPFAM" id="SSF55464">
    <property type="entry name" value="Origin of replication-binding domain, RBD-like"/>
    <property type="match status" value="1"/>
</dbReference>
<dbReference type="NCBIfam" id="NF041492">
    <property type="entry name" value="MobF"/>
    <property type="match status" value="1"/>
</dbReference>
<dbReference type="Gene3D" id="3.40.50.300">
    <property type="entry name" value="P-loop containing nucleotide triphosphate hydrolases"/>
    <property type="match status" value="2"/>
</dbReference>